<gene>
    <name evidence="2" type="ORF">ABR69_08145</name>
</gene>
<dbReference type="Gene3D" id="3.40.50.300">
    <property type="entry name" value="P-loop containing nucleotide triphosphate hydrolases"/>
    <property type="match status" value="1"/>
</dbReference>
<dbReference type="InterPro" id="IPR027417">
    <property type="entry name" value="P-loop_NTPase"/>
</dbReference>
<evidence type="ECO:0000313" key="2">
    <source>
        <dbReference type="EMBL" id="KRO71246.1"/>
    </source>
</evidence>
<protein>
    <recommendedName>
        <fullName evidence="4">Kinase</fullName>
    </recommendedName>
</protein>
<dbReference type="SUPFAM" id="SSF52540">
    <property type="entry name" value="P-loop containing nucleoside triphosphate hydrolases"/>
    <property type="match status" value="1"/>
</dbReference>
<feature type="region of interest" description="Disordered" evidence="1">
    <location>
        <begin position="248"/>
        <end position="267"/>
    </location>
</feature>
<dbReference type="PANTHER" id="PTHR10285">
    <property type="entry name" value="URIDINE KINASE"/>
    <property type="match status" value="1"/>
</dbReference>
<proteinExistence type="predicted"/>
<dbReference type="AlphaFoldDB" id="A0A0R2S8R1"/>
<accession>A0A0R2S8R1</accession>
<dbReference type="Proteomes" id="UP000051934">
    <property type="component" value="Unassembled WGS sequence"/>
</dbReference>
<reference evidence="2 3" key="1">
    <citation type="submission" date="2015-10" db="EMBL/GenBank/DDBJ databases">
        <title>Metagenome-Assembled Genomes uncover a global brackish microbiome.</title>
        <authorList>
            <person name="Hugerth L.W."/>
            <person name="Larsson J."/>
            <person name="Alneberg J."/>
            <person name="Lindh M.V."/>
            <person name="Legrand C."/>
            <person name="Pinhassi J."/>
            <person name="Andersson A.F."/>
        </authorList>
    </citation>
    <scope>NUCLEOTIDE SEQUENCE [LARGE SCALE GENOMIC DNA]</scope>
    <source>
        <strain evidence="2">BACL4 MAG-120507-bin80</strain>
    </source>
</reference>
<evidence type="ECO:0000313" key="3">
    <source>
        <dbReference type="Proteomes" id="UP000051934"/>
    </source>
</evidence>
<organism evidence="2 3">
    <name type="scientific">OM182 bacterium BACL3 MAG-120507-bin80</name>
    <dbReference type="NCBI Taxonomy" id="1655577"/>
    <lineage>
        <taxon>Bacteria</taxon>
        <taxon>Pseudomonadati</taxon>
        <taxon>Pseudomonadota</taxon>
        <taxon>Gammaproteobacteria</taxon>
        <taxon>OMG group</taxon>
        <taxon>OM182 clade</taxon>
    </lineage>
</organism>
<dbReference type="EMBL" id="LIBB01000213">
    <property type="protein sequence ID" value="KRO71246.1"/>
    <property type="molecule type" value="Genomic_DNA"/>
</dbReference>
<evidence type="ECO:0008006" key="4">
    <source>
        <dbReference type="Google" id="ProtNLM"/>
    </source>
</evidence>
<name>A0A0R2S8R1_9GAMM</name>
<sequence>MHTHVIQRFVESHALPSSYADDAERWFVPLVDELVAAFARSESTGASPFVVGVNGCQGSGKSTASELLESLLSARGLVVARLSIDDFYLSRQQRLTLASTVHPLLATRGVPGTHDIPLALATLAALTDTKHSDGIPLPRFDKATDNPLPRAEWPVLVSRQDRPAADIVLFEGWCVGVTPQSASELTSTCNSLEREYDSDGRWRGFVNEQLAGDYQTLFSQIDNLLFLEAPTFDCVSNWRNKQERRLRESYKTPKDKARQDGDDSKATQSLHSVKQANALMSETQIARFVQHFERLTRHCLLLLPSIADTVFELDTNQRIVGRR</sequence>
<comment type="caution">
    <text evidence="2">The sequence shown here is derived from an EMBL/GenBank/DDBJ whole genome shotgun (WGS) entry which is preliminary data.</text>
</comment>
<evidence type="ECO:0000256" key="1">
    <source>
        <dbReference type="SAM" id="MobiDB-lite"/>
    </source>
</evidence>
<feature type="compositionally biased region" description="Basic and acidic residues" evidence="1">
    <location>
        <begin position="248"/>
        <end position="265"/>
    </location>
</feature>